<organism evidence="1 2">
    <name type="scientific">Penicillium flavigenum</name>
    <dbReference type="NCBI Taxonomy" id="254877"/>
    <lineage>
        <taxon>Eukaryota</taxon>
        <taxon>Fungi</taxon>
        <taxon>Dikarya</taxon>
        <taxon>Ascomycota</taxon>
        <taxon>Pezizomycotina</taxon>
        <taxon>Eurotiomycetes</taxon>
        <taxon>Eurotiomycetidae</taxon>
        <taxon>Eurotiales</taxon>
        <taxon>Aspergillaceae</taxon>
        <taxon>Penicillium</taxon>
    </lineage>
</organism>
<comment type="caution">
    <text evidence="1">The sequence shown here is derived from an EMBL/GenBank/DDBJ whole genome shotgun (WGS) entry which is preliminary data.</text>
</comment>
<reference evidence="2" key="1">
    <citation type="journal article" date="2017" name="Nat. Microbiol.">
        <title>Global analysis of biosynthetic gene clusters reveals vast potential of secondary metabolite production in Penicillium species.</title>
        <authorList>
            <person name="Nielsen J.C."/>
            <person name="Grijseels S."/>
            <person name="Prigent S."/>
            <person name="Ji B."/>
            <person name="Dainat J."/>
            <person name="Nielsen K.F."/>
            <person name="Frisvad J.C."/>
            <person name="Workman M."/>
            <person name="Nielsen J."/>
        </authorList>
    </citation>
    <scope>NUCLEOTIDE SEQUENCE [LARGE SCALE GENOMIC DNA]</scope>
    <source>
        <strain evidence="2">IBT 14082</strain>
    </source>
</reference>
<sequence length="92" mass="10938">MQFFLISDWDPDPKTGKDYRKEYRESLQSLLERYRQHTPSDIVQSDSHLITTESELERAYRRDLSKGSTSPQYDELTKYLQSDTIDSLARLF</sequence>
<evidence type="ECO:0000313" key="2">
    <source>
        <dbReference type="Proteomes" id="UP000191342"/>
    </source>
</evidence>
<gene>
    <name evidence="1" type="ORF">PENFLA_c036G02824</name>
</gene>
<keyword evidence="2" id="KW-1185">Reference proteome</keyword>
<name>A0A1V6SLM3_9EURO</name>
<dbReference type="EMBL" id="MLQL01000036">
    <property type="protein sequence ID" value="OQE14660.1"/>
    <property type="molecule type" value="Genomic_DNA"/>
</dbReference>
<proteinExistence type="predicted"/>
<protein>
    <submittedName>
        <fullName evidence="1">Uncharacterized protein</fullName>
    </submittedName>
</protein>
<dbReference type="Proteomes" id="UP000191342">
    <property type="component" value="Unassembled WGS sequence"/>
</dbReference>
<accession>A0A1V6SLM3</accession>
<dbReference type="OrthoDB" id="4363062at2759"/>
<evidence type="ECO:0000313" key="1">
    <source>
        <dbReference type="EMBL" id="OQE14660.1"/>
    </source>
</evidence>
<dbReference type="AlphaFoldDB" id="A0A1V6SLM3"/>